<reference evidence="3 4" key="1">
    <citation type="submission" date="2018-11" db="EMBL/GenBank/DDBJ databases">
        <authorList>
            <consortium name="Pathogen Informatics"/>
        </authorList>
    </citation>
    <scope>NUCLEOTIDE SEQUENCE [LARGE SCALE GENOMIC DNA]</scope>
</reference>
<evidence type="ECO:0000313" key="3">
    <source>
        <dbReference type="EMBL" id="VDK79723.1"/>
    </source>
</evidence>
<organism evidence="3 4">
    <name type="scientific">Dibothriocephalus latus</name>
    <name type="common">Fish tapeworm</name>
    <name type="synonym">Diphyllobothrium latum</name>
    <dbReference type="NCBI Taxonomy" id="60516"/>
    <lineage>
        <taxon>Eukaryota</taxon>
        <taxon>Metazoa</taxon>
        <taxon>Spiralia</taxon>
        <taxon>Lophotrochozoa</taxon>
        <taxon>Platyhelminthes</taxon>
        <taxon>Cestoda</taxon>
        <taxon>Eucestoda</taxon>
        <taxon>Diphyllobothriidea</taxon>
        <taxon>Diphyllobothriidae</taxon>
        <taxon>Dibothriocephalus</taxon>
    </lineage>
</organism>
<proteinExistence type="predicted"/>
<feature type="compositionally biased region" description="Low complexity" evidence="1">
    <location>
        <begin position="97"/>
        <end position="107"/>
    </location>
</feature>
<name>A0A3P6T9Y4_DIBLA</name>
<keyword evidence="2" id="KW-0472">Membrane</keyword>
<feature type="region of interest" description="Disordered" evidence="1">
    <location>
        <begin position="63"/>
        <end position="133"/>
    </location>
</feature>
<sequence>MRLFSHSTPLGLIVILGVPLVIIYVYIFMPISLFPTRRSQNTEPKTPIDPDIGHTVNWDLVAENAAHNSRSKNNSSHSSSNEFIETLAKTKDEPPSRRASASSQSSADDIQGHLLRSGASASTKRAQTNGKLS</sequence>
<protein>
    <submittedName>
        <fullName evidence="3">Uncharacterized protein</fullName>
    </submittedName>
</protein>
<feature type="compositionally biased region" description="Low complexity" evidence="1">
    <location>
        <begin position="64"/>
        <end position="81"/>
    </location>
</feature>
<dbReference type="OrthoDB" id="10500019at2759"/>
<evidence type="ECO:0000256" key="1">
    <source>
        <dbReference type="SAM" id="MobiDB-lite"/>
    </source>
</evidence>
<accession>A0A3P6T9Y4</accession>
<dbReference type="EMBL" id="UYRU01043026">
    <property type="protein sequence ID" value="VDK79723.1"/>
    <property type="molecule type" value="Genomic_DNA"/>
</dbReference>
<keyword evidence="2" id="KW-0812">Transmembrane</keyword>
<feature type="transmembrane region" description="Helical" evidence="2">
    <location>
        <begin position="12"/>
        <end position="34"/>
    </location>
</feature>
<dbReference type="Proteomes" id="UP000281553">
    <property type="component" value="Unassembled WGS sequence"/>
</dbReference>
<keyword evidence="4" id="KW-1185">Reference proteome</keyword>
<keyword evidence="2" id="KW-1133">Transmembrane helix</keyword>
<dbReference type="AlphaFoldDB" id="A0A3P6T9Y4"/>
<evidence type="ECO:0000256" key="2">
    <source>
        <dbReference type="SAM" id="Phobius"/>
    </source>
</evidence>
<gene>
    <name evidence="3" type="ORF">DILT_LOCUS3039</name>
</gene>
<evidence type="ECO:0000313" key="4">
    <source>
        <dbReference type="Proteomes" id="UP000281553"/>
    </source>
</evidence>
<feature type="compositionally biased region" description="Polar residues" evidence="1">
    <location>
        <begin position="119"/>
        <end position="133"/>
    </location>
</feature>